<feature type="domain" description="Alpha/beta hydrolase" evidence="1">
    <location>
        <begin position="275"/>
        <end position="658"/>
    </location>
</feature>
<dbReference type="Pfam" id="PF20091">
    <property type="entry name" value="Abhydrolase_10"/>
    <property type="match status" value="1"/>
</dbReference>
<dbReference type="InterPro" id="IPR045394">
    <property type="entry name" value="Abhydrolase_dom"/>
</dbReference>
<evidence type="ECO:0000313" key="2">
    <source>
        <dbReference type="EMBL" id="SLN28136.1"/>
    </source>
</evidence>
<dbReference type="OrthoDB" id="9779952at2"/>
<dbReference type="RefSeq" id="WP_139837392.1">
    <property type="nucleotide sequence ID" value="NZ_FWFU01000001.1"/>
</dbReference>
<protein>
    <recommendedName>
        <fullName evidence="1">Alpha/beta hydrolase domain-containing protein</fullName>
    </recommendedName>
</protein>
<keyword evidence="3" id="KW-1185">Reference proteome</keyword>
<reference evidence="2 3" key="1">
    <citation type="submission" date="2017-03" db="EMBL/GenBank/DDBJ databases">
        <authorList>
            <person name="Afonso C.L."/>
            <person name="Miller P.J."/>
            <person name="Scott M.A."/>
            <person name="Spackman E."/>
            <person name="Goraichik I."/>
            <person name="Dimitrov K.M."/>
            <person name="Suarez D.L."/>
            <person name="Swayne D.E."/>
        </authorList>
    </citation>
    <scope>NUCLEOTIDE SEQUENCE [LARGE SCALE GENOMIC DNA]</scope>
    <source>
        <strain evidence="2 3">CECT 8110</strain>
    </source>
</reference>
<proteinExistence type="predicted"/>
<dbReference type="AlphaFoldDB" id="A0A1X6YQ48"/>
<evidence type="ECO:0000259" key="1">
    <source>
        <dbReference type="Pfam" id="PF20091"/>
    </source>
</evidence>
<sequence length="689" mass="75531">MSASLIDYRVTDFRAFAAGKRFGETGAYERLKGRVTFRVDPAAPGVRDVTDIELAPRDETGRVRFEADFCILRPVDPDKGNGRLFYDYGNRGDKRALQFFNVATGSNDPLDEDHAGDGYLMKRGYTVVWMGWQGDLLPGDGRLLLDVPVATHEGAPVTGTICTEFIASEHGRHEMPLSTQASTRSYPAVSLDTTRATLSRRAYATAQREEIAPDAWAFARLERGGSVDSKKTDTALIPSDSNIYLRDGFESGWIYELIYEARDPLVLGLGHVAVQQFISYLKKGDAKAEGQPALALCPYEKAYAWGRSQTGRCIRDFIYLGFNDDGQGNRVFDGVMPHVAGAGKMWMNHRFANLTLLPGQEHENHFSPVDSFPFSYARSRDHLTGAEDAILKRPETDPLVIHTDTSAEYWHRRASLVHTDTQGEDLEQPDGVRIYLWASSQHFADPLMTAPVAGLAQTMCNVVATHYFFRAALDRLDAWATDGVSPPPSLYPKRAEGTLVTEEEWRAAFPAIPGVALPRGPSKLEQLDFGADFAETGAIGAPARIVSEQGYAVLVPAVDEDGNDLGGLRAPMAAAPLGTYTGWSLRRRDMGHGAMVGITGSYIPLPDTDEERSQTGDPRASILSRFADSTAYEKAIREAAEALCKQGYILESDIAACVALAQDWGRPRHLTRLPVAAARNRSGFGGTNK</sequence>
<organism evidence="2 3">
    <name type="scientific">Roseovarius halotolerans</name>
    <dbReference type="NCBI Taxonomy" id="505353"/>
    <lineage>
        <taxon>Bacteria</taxon>
        <taxon>Pseudomonadati</taxon>
        <taxon>Pseudomonadota</taxon>
        <taxon>Alphaproteobacteria</taxon>
        <taxon>Rhodobacterales</taxon>
        <taxon>Roseobacteraceae</taxon>
        <taxon>Roseovarius</taxon>
    </lineage>
</organism>
<dbReference type="EMBL" id="FWFU01000001">
    <property type="protein sequence ID" value="SLN28136.1"/>
    <property type="molecule type" value="Genomic_DNA"/>
</dbReference>
<accession>A0A1X6YQ48</accession>
<dbReference type="Proteomes" id="UP000193207">
    <property type="component" value="Unassembled WGS sequence"/>
</dbReference>
<name>A0A1X6YQ48_9RHOB</name>
<evidence type="ECO:0000313" key="3">
    <source>
        <dbReference type="Proteomes" id="UP000193207"/>
    </source>
</evidence>
<gene>
    <name evidence="2" type="ORF">ROH8110_01378</name>
</gene>